<dbReference type="Pfam" id="PF21845">
    <property type="entry name" value="DUF6904"/>
    <property type="match status" value="1"/>
</dbReference>
<dbReference type="RefSeq" id="WP_049693173.1">
    <property type="nucleotide sequence ID" value="NZ_CP016540.2"/>
</dbReference>
<organism evidence="1 2">
    <name type="scientific">Planococcus versutus</name>
    <dbReference type="NCBI Taxonomy" id="1302659"/>
    <lineage>
        <taxon>Bacteria</taxon>
        <taxon>Bacillati</taxon>
        <taxon>Bacillota</taxon>
        <taxon>Bacilli</taxon>
        <taxon>Bacillales</taxon>
        <taxon>Caryophanaceae</taxon>
        <taxon>Planococcus</taxon>
    </lineage>
</organism>
<dbReference type="AlphaFoldDB" id="A0A1B1S1Z7"/>
<proteinExistence type="predicted"/>
<dbReference type="EMBL" id="CP016540">
    <property type="protein sequence ID" value="ANU27215.1"/>
    <property type="molecule type" value="Genomic_DNA"/>
</dbReference>
<gene>
    <name evidence="1" type="ORF">I858_009455</name>
</gene>
<protein>
    <submittedName>
        <fullName evidence="1">Uncharacterized protein</fullName>
    </submittedName>
</protein>
<accession>A0A1B1S1Z7</accession>
<dbReference type="InterPro" id="IPR054199">
    <property type="entry name" value="DUF6904"/>
</dbReference>
<reference evidence="1" key="1">
    <citation type="submission" date="2016-10" db="EMBL/GenBank/DDBJ databases">
        <authorList>
            <person name="See-Too W.S."/>
        </authorList>
    </citation>
    <scope>NUCLEOTIDE SEQUENCE</scope>
    <source>
        <strain evidence="1">L10.15</strain>
    </source>
</reference>
<evidence type="ECO:0000313" key="2">
    <source>
        <dbReference type="Proteomes" id="UP000053354"/>
    </source>
</evidence>
<dbReference type="STRING" id="1302659.I858_009455"/>
<keyword evidence="2" id="KW-1185">Reference proteome</keyword>
<sequence length="238" mass="27671">MLTMKSTPNHTGVKISGDYFDLDELNLALYKVIGQEDQYYGYEGSRMRILGISYELRHAAQGDRNVDFVFNGLHEHTMKQHGLIAPDKNIYFSTEVLWPELLYAVTALQDFVNMYQEDKKFTLWDLHLPVILRFQSLVLDCLQGHIPVEEFEVILKAFNQLASVNDYAIQYVDLLNVKYIGMNKQQREQSLSSIALKIAIQDQDYATFRKQLINVASPHKKPIHEINIQAEYPKKIEW</sequence>
<evidence type="ECO:0000313" key="1">
    <source>
        <dbReference type="EMBL" id="ANU27215.1"/>
    </source>
</evidence>
<dbReference type="KEGG" id="pll:I858_009455"/>
<name>A0A1B1S1Z7_9BACL</name>
<dbReference type="OrthoDB" id="1999450at2"/>
<dbReference type="Proteomes" id="UP000053354">
    <property type="component" value="Chromosome"/>
</dbReference>